<dbReference type="Proteomes" id="UP000008561">
    <property type="component" value="Chromosome"/>
</dbReference>
<dbReference type="RefSeq" id="WP_012174107.1">
    <property type="nucleotide sequence ID" value="NC_009943.1"/>
</dbReference>
<reference evidence="1 2" key="1">
    <citation type="submission" date="2007-10" db="EMBL/GenBank/DDBJ databases">
        <title>Complete sequence of Desulfococcus oleovorans Hxd3.</title>
        <authorList>
            <consortium name="US DOE Joint Genome Institute"/>
            <person name="Copeland A."/>
            <person name="Lucas S."/>
            <person name="Lapidus A."/>
            <person name="Barry K."/>
            <person name="Glavina del Rio T."/>
            <person name="Dalin E."/>
            <person name="Tice H."/>
            <person name="Pitluck S."/>
            <person name="Kiss H."/>
            <person name="Brettin T."/>
            <person name="Bruce D."/>
            <person name="Detter J.C."/>
            <person name="Han C."/>
            <person name="Schmutz J."/>
            <person name="Larimer F."/>
            <person name="Land M."/>
            <person name="Hauser L."/>
            <person name="Kyrpides N."/>
            <person name="Kim E."/>
            <person name="Wawrik B."/>
            <person name="Richardson P."/>
        </authorList>
    </citation>
    <scope>NUCLEOTIDE SEQUENCE [LARGE SCALE GENOMIC DNA]</scope>
    <source>
        <strain evidence="2">DSM 6200 / JCM 39069 / Hxd3</strain>
    </source>
</reference>
<dbReference type="KEGG" id="dol:Dole_0678"/>
<protein>
    <submittedName>
        <fullName evidence="1">Uncharacterized protein</fullName>
    </submittedName>
</protein>
<proteinExistence type="predicted"/>
<organism evidence="1 2">
    <name type="scientific">Desulfosudis oleivorans (strain DSM 6200 / JCM 39069 / Hxd3)</name>
    <name type="common">Desulfococcus oleovorans</name>
    <dbReference type="NCBI Taxonomy" id="96561"/>
    <lineage>
        <taxon>Bacteria</taxon>
        <taxon>Pseudomonadati</taxon>
        <taxon>Thermodesulfobacteriota</taxon>
        <taxon>Desulfobacteria</taxon>
        <taxon>Desulfobacterales</taxon>
        <taxon>Desulfosudaceae</taxon>
        <taxon>Desulfosudis</taxon>
    </lineage>
</organism>
<dbReference type="AlphaFoldDB" id="A8ZUS5"/>
<name>A8ZUS5_DESOH</name>
<evidence type="ECO:0000313" key="2">
    <source>
        <dbReference type="Proteomes" id="UP000008561"/>
    </source>
</evidence>
<dbReference type="eggNOG" id="ENOG502ZAZG">
    <property type="taxonomic scope" value="Bacteria"/>
</dbReference>
<dbReference type="HOGENOM" id="CLU_791626_0_0_7"/>
<sequence length="360" mass="42062">MFHWRVREELSSEHRLRRSYYELLRDDLDQFIVECALIDSYKNFKKKNEPYPFPEKREFKPRAQIPKTEYESQNSFLVMFVEDSIPENYKKYIRFFDINKTTKTNLIGSNSLPLDSFDRTQKYLDSARFFNFLKDLMSLDYALLIQRDPATTSTSRYGVTHFHVRIDWPIDEAAEDLARYLRYISKDLYEKGDEYAESLQKKLFEYYGFPFMVGGRRTAALVAAQFLKRLPCISTVYVASSEARYVTRMSERGIYKTALVKLSKSVVTNLANTNNMTLKDFTDNYVIAAEGRSSVCILQVFYMFTDPAREPADGKLRTLNPAAPWLTVESQHILPKDFKAGRRKCSPLPINLIYTESNNS</sequence>
<dbReference type="OrthoDB" id="5413313at2"/>
<dbReference type="EMBL" id="CP000859">
    <property type="protein sequence ID" value="ABW66488.1"/>
    <property type="molecule type" value="Genomic_DNA"/>
</dbReference>
<accession>A8ZUS5</accession>
<evidence type="ECO:0000313" key="1">
    <source>
        <dbReference type="EMBL" id="ABW66488.1"/>
    </source>
</evidence>
<keyword evidence="2" id="KW-1185">Reference proteome</keyword>
<dbReference type="STRING" id="96561.Dole_0678"/>
<gene>
    <name evidence="1" type="ordered locus">Dole_0678</name>
</gene>